<comment type="caution">
    <text evidence="1">The sequence shown here is derived from an EMBL/GenBank/DDBJ whole genome shotgun (WGS) entry which is preliminary data.</text>
</comment>
<dbReference type="EMBL" id="JMCB01000019">
    <property type="protein sequence ID" value="KFE63009.1"/>
    <property type="molecule type" value="Genomic_DNA"/>
</dbReference>
<gene>
    <name evidence="1" type="ORF">DB31_3068</name>
</gene>
<proteinExistence type="predicted"/>
<evidence type="ECO:0008006" key="3">
    <source>
        <dbReference type="Google" id="ProtNLM"/>
    </source>
</evidence>
<keyword evidence="2" id="KW-1185">Reference proteome</keyword>
<evidence type="ECO:0000313" key="2">
    <source>
        <dbReference type="Proteomes" id="UP000028725"/>
    </source>
</evidence>
<dbReference type="InterPro" id="IPR008792">
    <property type="entry name" value="PQQD"/>
</dbReference>
<name>A0A085W5P6_9BACT</name>
<dbReference type="Proteomes" id="UP000028725">
    <property type="component" value="Unassembled WGS sequence"/>
</dbReference>
<dbReference type="Gene3D" id="1.10.10.1150">
    <property type="entry name" value="Coenzyme PQQ synthesis protein D (PqqD)"/>
    <property type="match status" value="1"/>
</dbReference>
<protein>
    <recommendedName>
        <fullName evidence="3">Coenzyme PQQ synthesis protein D</fullName>
    </recommendedName>
</protein>
<dbReference type="InterPro" id="IPR041881">
    <property type="entry name" value="PqqD_sf"/>
</dbReference>
<reference evidence="1 2" key="1">
    <citation type="submission" date="2014-04" db="EMBL/GenBank/DDBJ databases">
        <title>Genome assembly of Hyalangium minutum DSM 14724.</title>
        <authorList>
            <person name="Sharma G."/>
            <person name="Subramanian S."/>
        </authorList>
    </citation>
    <scope>NUCLEOTIDE SEQUENCE [LARGE SCALE GENOMIC DNA]</scope>
    <source>
        <strain evidence="1 2">DSM 14724</strain>
    </source>
</reference>
<dbReference type="Pfam" id="PF05402">
    <property type="entry name" value="PqqD"/>
    <property type="match status" value="1"/>
</dbReference>
<evidence type="ECO:0000313" key="1">
    <source>
        <dbReference type="EMBL" id="KFE63009.1"/>
    </source>
</evidence>
<sequence length="96" mass="10637">MLRAIPRLHPEAGLQRVSGRLMAAGPDEFLHTFEDAQGRVSEVAERILELVDGRRTVADIVAVLCDEFEVEPQACREDTAAFVRLLVEKKVLVLGP</sequence>
<organism evidence="1 2">
    <name type="scientific">Hyalangium minutum</name>
    <dbReference type="NCBI Taxonomy" id="394096"/>
    <lineage>
        <taxon>Bacteria</taxon>
        <taxon>Pseudomonadati</taxon>
        <taxon>Myxococcota</taxon>
        <taxon>Myxococcia</taxon>
        <taxon>Myxococcales</taxon>
        <taxon>Cystobacterineae</taxon>
        <taxon>Archangiaceae</taxon>
        <taxon>Hyalangium</taxon>
    </lineage>
</organism>
<dbReference type="AlphaFoldDB" id="A0A085W5P6"/>
<dbReference type="STRING" id="394096.DB31_3068"/>
<accession>A0A085W5P6</accession>